<keyword evidence="2" id="KW-0863">Zinc-finger</keyword>
<dbReference type="GO" id="GO:0008270">
    <property type="term" value="F:zinc ion binding"/>
    <property type="evidence" value="ECO:0007669"/>
    <property type="project" value="UniProtKB-KW"/>
</dbReference>
<accession>A0A4C1WLG1</accession>
<protein>
    <recommendedName>
        <fullName evidence="4">FLYWCH-type domain-containing protein</fullName>
    </recommendedName>
</protein>
<evidence type="ECO:0000256" key="1">
    <source>
        <dbReference type="ARBA" id="ARBA00022723"/>
    </source>
</evidence>
<comment type="caution">
    <text evidence="5">The sequence shown here is derived from an EMBL/GenBank/DDBJ whole genome shotgun (WGS) entry which is preliminary data.</text>
</comment>
<keyword evidence="1" id="KW-0479">Metal-binding</keyword>
<dbReference type="STRING" id="151549.A0A4C1WLG1"/>
<evidence type="ECO:0000313" key="6">
    <source>
        <dbReference type="Proteomes" id="UP000299102"/>
    </source>
</evidence>
<keyword evidence="3" id="KW-0862">Zinc</keyword>
<feature type="domain" description="FLYWCH-type" evidence="4">
    <location>
        <begin position="79"/>
        <end position="124"/>
    </location>
</feature>
<gene>
    <name evidence="5" type="ORF">EVAR_9208_1</name>
</gene>
<feature type="domain" description="FLYWCH-type" evidence="4">
    <location>
        <begin position="191"/>
        <end position="252"/>
    </location>
</feature>
<proteinExistence type="predicted"/>
<organism evidence="5 6">
    <name type="scientific">Eumeta variegata</name>
    <name type="common">Bagworm moth</name>
    <name type="synonym">Eumeta japonica</name>
    <dbReference type="NCBI Taxonomy" id="151549"/>
    <lineage>
        <taxon>Eukaryota</taxon>
        <taxon>Metazoa</taxon>
        <taxon>Ecdysozoa</taxon>
        <taxon>Arthropoda</taxon>
        <taxon>Hexapoda</taxon>
        <taxon>Insecta</taxon>
        <taxon>Pterygota</taxon>
        <taxon>Neoptera</taxon>
        <taxon>Endopterygota</taxon>
        <taxon>Lepidoptera</taxon>
        <taxon>Glossata</taxon>
        <taxon>Ditrysia</taxon>
        <taxon>Tineoidea</taxon>
        <taxon>Psychidae</taxon>
        <taxon>Oiketicinae</taxon>
        <taxon>Eumeta</taxon>
    </lineage>
</organism>
<dbReference type="OrthoDB" id="7437230at2759"/>
<dbReference type="InterPro" id="IPR007588">
    <property type="entry name" value="Znf_FLYWCH"/>
</dbReference>
<dbReference type="EMBL" id="BGZK01000599">
    <property type="protein sequence ID" value="GBP52296.1"/>
    <property type="molecule type" value="Genomic_DNA"/>
</dbReference>
<name>A0A4C1WLG1_EUMVA</name>
<feature type="domain" description="FLYWCH-type" evidence="4">
    <location>
        <begin position="320"/>
        <end position="378"/>
    </location>
</feature>
<evidence type="ECO:0000256" key="2">
    <source>
        <dbReference type="ARBA" id="ARBA00022771"/>
    </source>
</evidence>
<reference evidence="5 6" key="1">
    <citation type="journal article" date="2019" name="Commun. Biol.">
        <title>The bagworm genome reveals a unique fibroin gene that provides high tensile strength.</title>
        <authorList>
            <person name="Kono N."/>
            <person name="Nakamura H."/>
            <person name="Ohtoshi R."/>
            <person name="Tomita M."/>
            <person name="Numata K."/>
            <person name="Arakawa K."/>
        </authorList>
    </citation>
    <scope>NUCLEOTIDE SEQUENCE [LARGE SCALE GENOMIC DNA]</scope>
</reference>
<dbReference type="Gene3D" id="2.20.25.240">
    <property type="match status" value="6"/>
</dbReference>
<evidence type="ECO:0000256" key="3">
    <source>
        <dbReference type="ARBA" id="ARBA00022833"/>
    </source>
</evidence>
<keyword evidence="6" id="KW-1185">Reference proteome</keyword>
<feature type="domain" description="FLYWCH-type" evidence="4">
    <location>
        <begin position="264"/>
        <end position="310"/>
    </location>
</feature>
<sequence length="400" mass="45008">MVNRYTYRKCAVSQGGKVTWRCSKWLKGCKGTVVSNSDDPADGVDLPIPVHNHDPPVYRLTKDGHWNLILYLQGVHLIPSGKKYPLLMIDGYTYKRRQTLKGGRRNWKCSNSSRGCKAAVVTASENPTDGYEVPLRGGRVNWTCSNVLKGCRATVVTVSEDPLRGYTVISDLHNHVPPKYHCTAHGFHLIPTGKKYPLLMIQGFTYKRRQTLKDGRVNWRCSNVLRGCRAAVVTASEDPSYGFSVITSLHNHDPPQYHCAHLIPSGRKYPLLMIDGYTYKRKGVLSDGRIKWRCSDVLKGCKATVVTDPENTANGYSYGRKYPLLMINNYTYKRTDPLKGGRWSWKCSNVLKGCKASAVTATEDPKFGFHMSASGHNHDPPLYIHRGGRWIKIKPGNLLR</sequence>
<dbReference type="AlphaFoldDB" id="A0A4C1WLG1"/>
<evidence type="ECO:0000313" key="5">
    <source>
        <dbReference type="EMBL" id="GBP52296.1"/>
    </source>
</evidence>
<evidence type="ECO:0000259" key="4">
    <source>
        <dbReference type="Pfam" id="PF04500"/>
    </source>
</evidence>
<dbReference type="Proteomes" id="UP000299102">
    <property type="component" value="Unassembled WGS sequence"/>
</dbReference>
<dbReference type="Pfam" id="PF04500">
    <property type="entry name" value="FLYWCH"/>
    <property type="match status" value="4"/>
</dbReference>